<accession>Q76Y96</accession>
<name>Q76Y96_9CAUD</name>
<proteinExistence type="predicted"/>
<dbReference type="RefSeq" id="NP_944227.1">
    <property type="nucleotide sequence ID" value="NC_005260.1"/>
</dbReference>
<gene>
    <name evidence="1" type="ORF">Aeh1fORF03c</name>
</gene>
<organism evidence="1 2">
    <name type="scientific">Aeromonas phage Aeh1</name>
    <dbReference type="NCBI Taxonomy" id="2880362"/>
    <lineage>
        <taxon>Viruses</taxon>
        <taxon>Duplodnaviria</taxon>
        <taxon>Heunggongvirae</taxon>
        <taxon>Uroviricota</taxon>
        <taxon>Caudoviricetes</taxon>
        <taxon>Pantevenvirales</taxon>
        <taxon>Straboviridae</taxon>
        <taxon>Cinqassovirus</taxon>
        <taxon>Cinqassovirus aeh1</taxon>
    </lineage>
</organism>
<protein>
    <submittedName>
        <fullName evidence="1">Uncharacterized protein</fullName>
    </submittedName>
</protein>
<dbReference type="KEGG" id="vg:2658153"/>
<sequence length="55" mass="6622">MRIYFVFLKVINELAHYVRNLAIINFWSRLVNNQFDYLLTLSSNYAILVSLLNKR</sequence>
<evidence type="ECO:0000313" key="2">
    <source>
        <dbReference type="Proteomes" id="UP000002555"/>
    </source>
</evidence>
<dbReference type="EMBL" id="AY266303">
    <property type="protein sequence ID" value="AAQ17999.1"/>
    <property type="molecule type" value="Genomic_DNA"/>
</dbReference>
<reference evidence="1 2" key="1">
    <citation type="journal article" date="2001" name="J. Bacteriol.">
        <title>Phylogeny of the major head and tail genes of the wide-ranging T4-type bacteriophages.</title>
        <authorList>
            <person name="Tetart F."/>
            <person name="Desplats C."/>
            <person name="Kutateladze M."/>
            <person name="Monod C."/>
            <person name="Ackermann H.W."/>
            <person name="Krisch H.M."/>
        </authorList>
    </citation>
    <scope>NUCLEOTIDE SEQUENCE</scope>
</reference>
<dbReference type="Proteomes" id="UP000002555">
    <property type="component" value="Segment"/>
</dbReference>
<keyword evidence="2" id="KW-1185">Reference proteome</keyword>
<evidence type="ECO:0000313" key="1">
    <source>
        <dbReference type="EMBL" id="AAQ17999.1"/>
    </source>
</evidence>